<gene>
    <name evidence="4" type="ORF">JNE38_14205</name>
</gene>
<dbReference type="Gene3D" id="3.40.630.30">
    <property type="match status" value="1"/>
</dbReference>
<evidence type="ECO:0000259" key="3">
    <source>
        <dbReference type="PROSITE" id="PS51186"/>
    </source>
</evidence>
<evidence type="ECO:0000256" key="1">
    <source>
        <dbReference type="ARBA" id="ARBA00022679"/>
    </source>
</evidence>
<dbReference type="Pfam" id="PF00583">
    <property type="entry name" value="Acetyltransf_1"/>
    <property type="match status" value="1"/>
</dbReference>
<sequence length="145" mass="16522">METIYRRANREDAYEMARLSTQLGYSVLPTELKERVKAVQAAPHHIIFVAEQHNRLVGWIHAHERLLIESAPFVEIGGFIVDAACRGQGVGKKLVRLCEEWASGEGYAKIRVRTNTSREDAQAFYSRLGYQSVKAQQVYDKKLET</sequence>
<dbReference type="PROSITE" id="PS51186">
    <property type="entry name" value="GNAT"/>
    <property type="match status" value="1"/>
</dbReference>
<dbReference type="Proteomes" id="UP000596248">
    <property type="component" value="Chromosome"/>
</dbReference>
<reference evidence="4 5" key="1">
    <citation type="submission" date="2021-01" db="EMBL/GenBank/DDBJ databases">
        <title>Identification of strong promoters based on the transcriptome of Brevibacillus choshinensis.</title>
        <authorList>
            <person name="Yao D."/>
            <person name="Zhang K."/>
            <person name="Wu J."/>
        </authorList>
    </citation>
    <scope>NUCLEOTIDE SEQUENCE [LARGE SCALE GENOMIC DNA]</scope>
    <source>
        <strain evidence="4 5">HPD31-SP3</strain>
    </source>
</reference>
<keyword evidence="2" id="KW-0012">Acyltransferase</keyword>
<keyword evidence="5" id="KW-1185">Reference proteome</keyword>
<dbReference type="EMBL" id="CP069127">
    <property type="protein sequence ID" value="QRG70163.1"/>
    <property type="molecule type" value="Genomic_DNA"/>
</dbReference>
<dbReference type="PANTHER" id="PTHR43877:SF2">
    <property type="entry name" value="AMINOALKYLPHOSPHONATE N-ACETYLTRANSFERASE-RELATED"/>
    <property type="match status" value="1"/>
</dbReference>
<proteinExistence type="predicted"/>
<protein>
    <submittedName>
        <fullName evidence="4">GNAT family N-acetyltransferase</fullName>
    </submittedName>
</protein>
<accession>A0ABX7FWD1</accession>
<organism evidence="4 5">
    <name type="scientific">Brevibacillus choshinensis</name>
    <dbReference type="NCBI Taxonomy" id="54911"/>
    <lineage>
        <taxon>Bacteria</taxon>
        <taxon>Bacillati</taxon>
        <taxon>Bacillota</taxon>
        <taxon>Bacilli</taxon>
        <taxon>Bacillales</taxon>
        <taxon>Paenibacillaceae</taxon>
        <taxon>Brevibacillus</taxon>
    </lineage>
</organism>
<name>A0ABX7FWD1_BRECH</name>
<dbReference type="CDD" id="cd04301">
    <property type="entry name" value="NAT_SF"/>
    <property type="match status" value="1"/>
</dbReference>
<dbReference type="InterPro" id="IPR016181">
    <property type="entry name" value="Acyl_CoA_acyltransferase"/>
</dbReference>
<feature type="domain" description="N-acetyltransferase" evidence="3">
    <location>
        <begin position="3"/>
        <end position="145"/>
    </location>
</feature>
<evidence type="ECO:0000313" key="4">
    <source>
        <dbReference type="EMBL" id="QRG70163.1"/>
    </source>
</evidence>
<evidence type="ECO:0000256" key="2">
    <source>
        <dbReference type="ARBA" id="ARBA00023315"/>
    </source>
</evidence>
<dbReference type="SUPFAM" id="SSF55729">
    <property type="entry name" value="Acyl-CoA N-acyltransferases (Nat)"/>
    <property type="match status" value="1"/>
</dbReference>
<dbReference type="InterPro" id="IPR000182">
    <property type="entry name" value="GNAT_dom"/>
</dbReference>
<dbReference type="InterPro" id="IPR050832">
    <property type="entry name" value="Bact_Acetyltransf"/>
</dbReference>
<evidence type="ECO:0000313" key="5">
    <source>
        <dbReference type="Proteomes" id="UP000596248"/>
    </source>
</evidence>
<dbReference type="RefSeq" id="WP_203357137.1">
    <property type="nucleotide sequence ID" value="NZ_CP069127.1"/>
</dbReference>
<keyword evidence="1" id="KW-0808">Transferase</keyword>
<dbReference type="PANTHER" id="PTHR43877">
    <property type="entry name" value="AMINOALKYLPHOSPHONATE N-ACETYLTRANSFERASE-RELATED-RELATED"/>
    <property type="match status" value="1"/>
</dbReference>